<comment type="subcellular location">
    <subcellularLocation>
        <location evidence="1">Membrane</location>
        <topology evidence="1">Multi-pass membrane protein</topology>
    </subcellularLocation>
</comment>
<evidence type="ECO:0000256" key="3">
    <source>
        <dbReference type="ARBA" id="ARBA00022989"/>
    </source>
</evidence>
<feature type="transmembrane region" description="Helical" evidence="5">
    <location>
        <begin position="6"/>
        <end position="24"/>
    </location>
</feature>
<evidence type="ECO:0000256" key="2">
    <source>
        <dbReference type="ARBA" id="ARBA00022692"/>
    </source>
</evidence>
<dbReference type="InterPro" id="IPR009908">
    <property type="entry name" value="Methylamine_util_MauE"/>
</dbReference>
<dbReference type="RefSeq" id="WP_088959327.1">
    <property type="nucleotide sequence ID" value="NZ_LT607410.1"/>
</dbReference>
<evidence type="ECO:0000313" key="7">
    <source>
        <dbReference type="EMBL" id="SCE67835.1"/>
    </source>
</evidence>
<proteinExistence type="predicted"/>
<dbReference type="GO" id="GO:0030416">
    <property type="term" value="P:methylamine metabolic process"/>
    <property type="evidence" value="ECO:0007669"/>
    <property type="project" value="InterPro"/>
</dbReference>
<dbReference type="AlphaFoldDB" id="A0A1C4U819"/>
<keyword evidence="2 5" id="KW-0812">Transmembrane</keyword>
<feature type="transmembrane region" description="Helical" evidence="5">
    <location>
        <begin position="141"/>
        <end position="162"/>
    </location>
</feature>
<reference evidence="7 8" key="1">
    <citation type="submission" date="2016-06" db="EMBL/GenBank/DDBJ databases">
        <authorList>
            <person name="Kjaerup R.B."/>
            <person name="Dalgaard T.S."/>
            <person name="Juul-Madsen H.R."/>
        </authorList>
    </citation>
    <scope>NUCLEOTIDE SEQUENCE [LARGE SCALE GENOMIC DNA]</scope>
    <source>
        <strain evidence="7 8">DSM 43821</strain>
    </source>
</reference>
<evidence type="ECO:0000256" key="1">
    <source>
        <dbReference type="ARBA" id="ARBA00004141"/>
    </source>
</evidence>
<organism evidence="7 8">
    <name type="scientific">Micromonospora purpureochromogenes</name>
    <dbReference type="NCBI Taxonomy" id="47872"/>
    <lineage>
        <taxon>Bacteria</taxon>
        <taxon>Bacillati</taxon>
        <taxon>Actinomycetota</taxon>
        <taxon>Actinomycetes</taxon>
        <taxon>Micromonosporales</taxon>
        <taxon>Micromonosporaceae</taxon>
        <taxon>Micromonospora</taxon>
    </lineage>
</organism>
<keyword evidence="3 5" id="KW-1133">Transmembrane helix</keyword>
<evidence type="ECO:0000313" key="8">
    <source>
        <dbReference type="Proteomes" id="UP000198228"/>
    </source>
</evidence>
<dbReference type="EMBL" id="LT607410">
    <property type="protein sequence ID" value="SCE67835.1"/>
    <property type="molecule type" value="Genomic_DNA"/>
</dbReference>
<dbReference type="Pfam" id="PF07291">
    <property type="entry name" value="MauE"/>
    <property type="match status" value="1"/>
</dbReference>
<sequence>MTYLDVFLRAMLITVFGLAAVGKLRSRAAFTSFADSLASVGVGTRRRRDLAAAMVAVTETAIVAGLAVPATVTDGYALALLTLAVFTAAVGRALHSGRVVRCRCFLGDGGEMNRGHLLRNAVLAGAAAAGLMLRWTAQPAATVDVAAGLAGLAGLVVGLGVTHWDDLTHLFRPVEAAAARRR</sequence>
<dbReference type="GO" id="GO:0016020">
    <property type="term" value="C:membrane"/>
    <property type="evidence" value="ECO:0007669"/>
    <property type="project" value="UniProtKB-SubCell"/>
</dbReference>
<keyword evidence="4 5" id="KW-0472">Membrane</keyword>
<evidence type="ECO:0000259" key="6">
    <source>
        <dbReference type="Pfam" id="PF07291"/>
    </source>
</evidence>
<feature type="domain" description="Methylamine utilisation protein MauE" evidence="6">
    <location>
        <begin position="1"/>
        <end position="132"/>
    </location>
</feature>
<dbReference type="Proteomes" id="UP000198228">
    <property type="component" value="Chromosome I"/>
</dbReference>
<feature type="transmembrane region" description="Helical" evidence="5">
    <location>
        <begin position="76"/>
        <end position="95"/>
    </location>
</feature>
<evidence type="ECO:0000256" key="5">
    <source>
        <dbReference type="SAM" id="Phobius"/>
    </source>
</evidence>
<protein>
    <recommendedName>
        <fullName evidence="6">Methylamine utilisation protein MauE domain-containing protein</fullName>
    </recommendedName>
</protein>
<feature type="transmembrane region" description="Helical" evidence="5">
    <location>
        <begin position="116"/>
        <end position="135"/>
    </location>
</feature>
<accession>A0A1C4U819</accession>
<evidence type="ECO:0000256" key="4">
    <source>
        <dbReference type="ARBA" id="ARBA00023136"/>
    </source>
</evidence>
<name>A0A1C4U819_9ACTN</name>
<gene>
    <name evidence="7" type="ORF">GA0074696_0181</name>
</gene>
<feature type="transmembrane region" description="Helical" evidence="5">
    <location>
        <begin position="50"/>
        <end position="70"/>
    </location>
</feature>